<dbReference type="InterPro" id="IPR006876">
    <property type="entry name" value="LMBR1-like_membr_prot"/>
</dbReference>
<comment type="similarity">
    <text evidence="2">Belongs to the LIMR family.</text>
</comment>
<evidence type="ECO:0000256" key="2">
    <source>
        <dbReference type="ARBA" id="ARBA00010487"/>
    </source>
</evidence>
<name>H2YCM9_CIOSA</name>
<protein>
    <submittedName>
        <fullName evidence="7">Uncharacterized protein</fullName>
    </submittedName>
</protein>
<evidence type="ECO:0000256" key="4">
    <source>
        <dbReference type="ARBA" id="ARBA00022989"/>
    </source>
</evidence>
<dbReference type="PANTHER" id="PTHR21355:SF0">
    <property type="entry name" value="G-PROTEIN COUPLED RECEPTOR-ASSOCIATED PROTEIN LMBRD2"/>
    <property type="match status" value="1"/>
</dbReference>
<feature type="region of interest" description="Disordered" evidence="6">
    <location>
        <begin position="173"/>
        <end position="214"/>
    </location>
</feature>
<dbReference type="GeneTree" id="ENSGT00390000018651"/>
<reference evidence="7" key="3">
    <citation type="submission" date="2025-09" db="UniProtKB">
        <authorList>
            <consortium name="Ensembl"/>
        </authorList>
    </citation>
    <scope>IDENTIFICATION</scope>
</reference>
<dbReference type="HOGENOM" id="CLU_1288520_0_0_1"/>
<dbReference type="Ensembl" id="ENSCSAVT00000003123.1">
    <property type="protein sequence ID" value="ENSCSAVP00000003077.1"/>
    <property type="gene ID" value="ENSCSAVG00000001824.1"/>
</dbReference>
<evidence type="ECO:0000256" key="5">
    <source>
        <dbReference type="ARBA" id="ARBA00023136"/>
    </source>
</evidence>
<feature type="compositionally biased region" description="Polar residues" evidence="6">
    <location>
        <begin position="194"/>
        <end position="207"/>
    </location>
</feature>
<evidence type="ECO:0000313" key="8">
    <source>
        <dbReference type="Proteomes" id="UP000007875"/>
    </source>
</evidence>
<dbReference type="eggNOG" id="KOG2296">
    <property type="taxonomic scope" value="Eukaryota"/>
</dbReference>
<proteinExistence type="inferred from homology"/>
<dbReference type="InParanoid" id="H2YCM9"/>
<dbReference type="Proteomes" id="UP000007875">
    <property type="component" value="Unassembled WGS sequence"/>
</dbReference>
<feature type="compositionally biased region" description="Basic and acidic residues" evidence="6">
    <location>
        <begin position="116"/>
        <end position="132"/>
    </location>
</feature>
<dbReference type="Pfam" id="PF04791">
    <property type="entry name" value="LMBR1"/>
    <property type="match status" value="1"/>
</dbReference>
<organism evidence="7 8">
    <name type="scientific">Ciona savignyi</name>
    <name type="common">Pacific transparent sea squirt</name>
    <dbReference type="NCBI Taxonomy" id="51511"/>
    <lineage>
        <taxon>Eukaryota</taxon>
        <taxon>Metazoa</taxon>
        <taxon>Chordata</taxon>
        <taxon>Tunicata</taxon>
        <taxon>Ascidiacea</taxon>
        <taxon>Phlebobranchia</taxon>
        <taxon>Cionidae</taxon>
        <taxon>Ciona</taxon>
    </lineage>
</organism>
<evidence type="ECO:0000256" key="3">
    <source>
        <dbReference type="ARBA" id="ARBA00022692"/>
    </source>
</evidence>
<keyword evidence="4" id="KW-1133">Transmembrane helix</keyword>
<sequence length="214" mass="24330">MMCRLTPPLCLNFLGMIHLDTHITGDTGVETSYTQIMGHLDVISIISDGFNIYFPILVCVLCIGTYFNIGQRCLSVLGFQRFVGEGDDMTSDLIEEGRQLVNREKRKMALKFKSLARSERNRNSGHDSDMNTRHWHGQHMRNVETESADDSPAIGNYNKRKTDKLELLNDVEPIDYSSTSNNRLNRENHPESRWGSSNQSNYVTSPPKNLFGDV</sequence>
<keyword evidence="3" id="KW-0812">Transmembrane</keyword>
<dbReference type="GO" id="GO:0016020">
    <property type="term" value="C:membrane"/>
    <property type="evidence" value="ECO:0007669"/>
    <property type="project" value="UniProtKB-SubCell"/>
</dbReference>
<reference evidence="8" key="1">
    <citation type="submission" date="2003-08" db="EMBL/GenBank/DDBJ databases">
        <authorList>
            <person name="Birren B."/>
            <person name="Nusbaum C."/>
            <person name="Abebe A."/>
            <person name="Abouelleil A."/>
            <person name="Adekoya E."/>
            <person name="Ait-zahra M."/>
            <person name="Allen N."/>
            <person name="Allen T."/>
            <person name="An P."/>
            <person name="Anderson M."/>
            <person name="Anderson S."/>
            <person name="Arachchi H."/>
            <person name="Armbruster J."/>
            <person name="Bachantsang P."/>
            <person name="Baldwin J."/>
            <person name="Barry A."/>
            <person name="Bayul T."/>
            <person name="Blitshsteyn B."/>
            <person name="Bloom T."/>
            <person name="Blye J."/>
            <person name="Boguslavskiy L."/>
            <person name="Borowsky M."/>
            <person name="Boukhgalter B."/>
            <person name="Brunache A."/>
            <person name="Butler J."/>
            <person name="Calixte N."/>
            <person name="Calvo S."/>
            <person name="Camarata J."/>
            <person name="Campo K."/>
            <person name="Chang J."/>
            <person name="Cheshatsang Y."/>
            <person name="Citroen M."/>
            <person name="Collymore A."/>
            <person name="Considine T."/>
            <person name="Cook A."/>
            <person name="Cooke P."/>
            <person name="Corum B."/>
            <person name="Cuomo C."/>
            <person name="David R."/>
            <person name="Dawoe T."/>
            <person name="Degray S."/>
            <person name="Dodge S."/>
            <person name="Dooley K."/>
            <person name="Dorje P."/>
            <person name="Dorjee K."/>
            <person name="Dorris L."/>
            <person name="Duffey N."/>
            <person name="Dupes A."/>
            <person name="Elkins T."/>
            <person name="Engels R."/>
            <person name="Erickson J."/>
            <person name="Farina A."/>
            <person name="Faro S."/>
            <person name="Ferreira P."/>
            <person name="Fischer H."/>
            <person name="Fitzgerald M."/>
            <person name="Foley K."/>
            <person name="Gage D."/>
            <person name="Galagan J."/>
            <person name="Gearin G."/>
            <person name="Gnerre S."/>
            <person name="Gnirke A."/>
            <person name="Goyette A."/>
            <person name="Graham J."/>
            <person name="Grandbois E."/>
            <person name="Gyaltsen K."/>
            <person name="Hafez N."/>
            <person name="Hagopian D."/>
            <person name="Hagos B."/>
            <person name="Hall J."/>
            <person name="Hatcher B."/>
            <person name="Heller A."/>
            <person name="Higgins H."/>
            <person name="Honan T."/>
            <person name="Horn A."/>
            <person name="Houde N."/>
            <person name="Hughes L."/>
            <person name="Hulme W."/>
            <person name="Husby E."/>
            <person name="Iliev I."/>
            <person name="Jaffe D."/>
            <person name="Jones C."/>
            <person name="Kamal M."/>
            <person name="Kamat A."/>
            <person name="Kamvysselis M."/>
            <person name="Karlsson E."/>
            <person name="Kells C."/>
            <person name="Kieu A."/>
            <person name="Kisner P."/>
            <person name="Kodira C."/>
            <person name="Kulbokas E."/>
            <person name="Labutti K."/>
            <person name="Lama D."/>
            <person name="Landers T."/>
            <person name="Leger J."/>
            <person name="Levine S."/>
            <person name="Lewis D."/>
            <person name="Lewis T."/>
            <person name="Lindblad-toh K."/>
            <person name="Liu X."/>
            <person name="Lokyitsang T."/>
            <person name="Lokyitsang Y."/>
            <person name="Lucien O."/>
            <person name="Lui A."/>
            <person name="Ma L.J."/>
            <person name="Mabbitt R."/>
            <person name="Macdonald J."/>
            <person name="Maclean C."/>
            <person name="Major J."/>
            <person name="Manning J."/>
            <person name="Marabella R."/>
            <person name="Maru K."/>
            <person name="Matthews C."/>
            <person name="Mauceli E."/>
            <person name="Mccarthy M."/>
            <person name="Mcdonough S."/>
            <person name="Mcghee T."/>
            <person name="Meldrim J."/>
            <person name="Meneus L."/>
            <person name="Mesirov J."/>
            <person name="Mihalev A."/>
            <person name="Mihova T."/>
            <person name="Mikkelsen T."/>
            <person name="Mlenga V."/>
            <person name="Moru K."/>
            <person name="Mozes J."/>
            <person name="Mulrain L."/>
            <person name="Munson G."/>
            <person name="Naylor J."/>
            <person name="Newes C."/>
            <person name="Nguyen C."/>
            <person name="Nguyen N."/>
            <person name="Nguyen T."/>
            <person name="Nicol R."/>
            <person name="Nielsen C."/>
            <person name="Nizzari M."/>
            <person name="Norbu C."/>
            <person name="Norbu N."/>
            <person name="O'donnell P."/>
            <person name="Okoawo O."/>
            <person name="O'leary S."/>
            <person name="Omotosho B."/>
            <person name="O'neill K."/>
            <person name="Osman S."/>
            <person name="Parker S."/>
            <person name="Perrin D."/>
            <person name="Phunkhang P."/>
            <person name="Piqani B."/>
            <person name="Purcell S."/>
            <person name="Rachupka T."/>
            <person name="Ramasamy U."/>
            <person name="Rameau R."/>
            <person name="Ray V."/>
            <person name="Raymond C."/>
            <person name="Retta R."/>
            <person name="Richardson S."/>
            <person name="Rise C."/>
            <person name="Rodriguez J."/>
            <person name="Rogers J."/>
            <person name="Rogov P."/>
            <person name="Rutman M."/>
            <person name="Schupbach R."/>
            <person name="Seaman C."/>
            <person name="Settipalli S."/>
            <person name="Sharpe T."/>
            <person name="Sheridan J."/>
            <person name="Sherpa N."/>
            <person name="Shi J."/>
            <person name="Smirnov S."/>
            <person name="Smith C."/>
            <person name="Sougnez C."/>
            <person name="Spencer B."/>
            <person name="Stalker J."/>
            <person name="Stange-thomann N."/>
            <person name="Stavropoulos S."/>
            <person name="Stetson K."/>
            <person name="Stone C."/>
            <person name="Stone S."/>
            <person name="Stubbs M."/>
            <person name="Talamas J."/>
            <person name="Tchuinga P."/>
            <person name="Tenzing P."/>
            <person name="Tesfaye S."/>
            <person name="Theodore J."/>
            <person name="Thoulutsang Y."/>
            <person name="Topham K."/>
            <person name="Towey S."/>
            <person name="Tsamla T."/>
            <person name="Tsomo N."/>
            <person name="Vallee D."/>
            <person name="Vassiliev H."/>
            <person name="Venkataraman V."/>
            <person name="Vinson J."/>
            <person name="Vo A."/>
            <person name="Wade C."/>
            <person name="Wang S."/>
            <person name="Wangchuk T."/>
            <person name="Wangdi T."/>
            <person name="Whittaker C."/>
            <person name="Wilkinson J."/>
            <person name="Wu Y."/>
            <person name="Wyman D."/>
            <person name="Yadav S."/>
            <person name="Yang S."/>
            <person name="Yang X."/>
            <person name="Yeager S."/>
            <person name="Yee E."/>
            <person name="Young G."/>
            <person name="Zainoun J."/>
            <person name="Zembeck L."/>
            <person name="Zimmer A."/>
            <person name="Zody M."/>
            <person name="Lander E."/>
        </authorList>
    </citation>
    <scope>NUCLEOTIDE SEQUENCE [LARGE SCALE GENOMIC DNA]</scope>
</reference>
<feature type="region of interest" description="Disordered" evidence="6">
    <location>
        <begin position="142"/>
        <end position="161"/>
    </location>
</feature>
<keyword evidence="5" id="KW-0472">Membrane</keyword>
<dbReference type="OMA" id="IQETHYS"/>
<dbReference type="AlphaFoldDB" id="H2YCM9"/>
<evidence type="ECO:0000256" key="1">
    <source>
        <dbReference type="ARBA" id="ARBA00004141"/>
    </source>
</evidence>
<feature type="region of interest" description="Disordered" evidence="6">
    <location>
        <begin position="114"/>
        <end position="133"/>
    </location>
</feature>
<comment type="subcellular location">
    <subcellularLocation>
        <location evidence="1">Membrane</location>
        <topology evidence="1">Multi-pass membrane protein</topology>
    </subcellularLocation>
</comment>
<keyword evidence="8" id="KW-1185">Reference proteome</keyword>
<dbReference type="PANTHER" id="PTHR21355">
    <property type="entry name" value="G-PROTEIN COUPLED RECEPTOR-ASSOCIATED PROTEIN LMBRD2"/>
    <property type="match status" value="1"/>
</dbReference>
<dbReference type="InterPro" id="IPR051584">
    <property type="entry name" value="GPCR-associated_LMBR1"/>
</dbReference>
<evidence type="ECO:0000313" key="7">
    <source>
        <dbReference type="Ensembl" id="ENSCSAVP00000003077.1"/>
    </source>
</evidence>
<evidence type="ECO:0000256" key="6">
    <source>
        <dbReference type="SAM" id="MobiDB-lite"/>
    </source>
</evidence>
<accession>H2YCM9</accession>
<reference evidence="7" key="2">
    <citation type="submission" date="2025-08" db="UniProtKB">
        <authorList>
            <consortium name="Ensembl"/>
        </authorList>
    </citation>
    <scope>IDENTIFICATION</scope>
</reference>